<dbReference type="SUPFAM" id="SSF53335">
    <property type="entry name" value="S-adenosyl-L-methionine-dependent methyltransferases"/>
    <property type="match status" value="1"/>
</dbReference>
<dbReference type="InterPro" id="IPR029063">
    <property type="entry name" value="SAM-dependent_MTases_sf"/>
</dbReference>
<evidence type="ECO:0000313" key="1">
    <source>
        <dbReference type="EMBL" id="ADB53426.1"/>
    </source>
</evidence>
<dbReference type="KEGG" id="cwo:Cwoe_5015"/>
<proteinExistence type="predicted"/>
<keyword evidence="2" id="KW-1185">Reference proteome</keyword>
<dbReference type="EMBL" id="CP001854">
    <property type="protein sequence ID" value="ADB53426.1"/>
    <property type="molecule type" value="Genomic_DNA"/>
</dbReference>
<sequence>MRPPTADTRAPGVNADADAAQLLRALLEEGHYAEISTLLRDNALKRPFAEPFSGHRIRSAIGDLPALPQLLVRLLSLGAAVDLGEAERTLDASAVDRLVDAGLLERDGGRLRSRFVVVCHLNRFFVVSPPLWLRGYEEREALVAIAPDSYWMAQFVANRGPLGRVLDLCTGSGLLATLPDAAQVVAVELDPVTASVARFNVLLNGLGERIDVRDGDLYEPVAGEQPFDLIVANPPIVPSPEGISVPLAGDGGPDGDAALRRVLAGVERHLAPGGRALVHGQGFGGEAEPALADWLREQLADSTLGATLFLSDRQSLESAGVTLRELWQLSGAPEADAYAAWERFCAPEQLTSHHTFLLQLTQGGGGTLAVHRLLGS</sequence>
<reference evidence="2" key="2">
    <citation type="submission" date="2010-01" db="EMBL/GenBank/DDBJ databases">
        <title>The complete genome of Conexibacter woesei DSM 14684.</title>
        <authorList>
            <consortium name="US DOE Joint Genome Institute (JGI-PGF)"/>
            <person name="Lucas S."/>
            <person name="Copeland A."/>
            <person name="Lapidus A."/>
            <person name="Glavina del Rio T."/>
            <person name="Dalin E."/>
            <person name="Tice H."/>
            <person name="Bruce D."/>
            <person name="Goodwin L."/>
            <person name="Pitluck S."/>
            <person name="Kyrpides N."/>
            <person name="Mavromatis K."/>
            <person name="Ivanova N."/>
            <person name="Mikhailova N."/>
            <person name="Chertkov O."/>
            <person name="Brettin T."/>
            <person name="Detter J.C."/>
            <person name="Han C."/>
            <person name="Larimer F."/>
            <person name="Land M."/>
            <person name="Hauser L."/>
            <person name="Markowitz V."/>
            <person name="Cheng J.-F."/>
            <person name="Hugenholtz P."/>
            <person name="Woyke T."/>
            <person name="Wu D."/>
            <person name="Pukall R."/>
            <person name="Steenblock K."/>
            <person name="Schneider S."/>
            <person name="Klenk H.-P."/>
            <person name="Eisen J.A."/>
        </authorList>
    </citation>
    <scope>NUCLEOTIDE SEQUENCE [LARGE SCALE GENOMIC DNA]</scope>
    <source>
        <strain evidence="2">DSM 14684 / CIP 108061 / JCM 11494 / NBRC 100937 / ID131577</strain>
    </source>
</reference>
<dbReference type="RefSeq" id="WP_012936477.1">
    <property type="nucleotide sequence ID" value="NC_013739.1"/>
</dbReference>
<reference evidence="1 2" key="1">
    <citation type="journal article" date="2010" name="Stand. Genomic Sci.">
        <title>Complete genome sequence of Conexibacter woesei type strain (ID131577).</title>
        <authorList>
            <person name="Pukall R."/>
            <person name="Lapidus A."/>
            <person name="Glavina Del Rio T."/>
            <person name="Copeland A."/>
            <person name="Tice H."/>
            <person name="Cheng J.-F."/>
            <person name="Lucas S."/>
            <person name="Chen F."/>
            <person name="Nolan M."/>
            <person name="Bruce D."/>
            <person name="Goodwin L."/>
            <person name="Pitluck S."/>
            <person name="Mavromatis K."/>
            <person name="Ivanova N."/>
            <person name="Ovchinnikova G."/>
            <person name="Pati A."/>
            <person name="Chen A."/>
            <person name="Palaniappan K."/>
            <person name="Land M."/>
            <person name="Hauser L."/>
            <person name="Chang Y.-J."/>
            <person name="Jeffries C.D."/>
            <person name="Chain P."/>
            <person name="Meincke L."/>
            <person name="Sims D."/>
            <person name="Brettin T."/>
            <person name="Detter J.C."/>
            <person name="Rohde M."/>
            <person name="Goeker M."/>
            <person name="Bristow J."/>
            <person name="Eisen J.A."/>
            <person name="Markowitz V."/>
            <person name="Kyrpides N.C."/>
            <person name="Klenk H.-P."/>
            <person name="Hugenholtz P."/>
        </authorList>
    </citation>
    <scope>NUCLEOTIDE SEQUENCE [LARGE SCALE GENOMIC DNA]</scope>
    <source>
        <strain evidence="2">DSM 14684 / CIP 108061 / JCM 11494 / NBRC 100937 / ID131577</strain>
    </source>
</reference>
<organism evidence="1 2">
    <name type="scientific">Conexibacter woesei (strain DSM 14684 / CCUG 47730 / CIP 108061 / JCM 11494 / NBRC 100937 / ID131577)</name>
    <dbReference type="NCBI Taxonomy" id="469383"/>
    <lineage>
        <taxon>Bacteria</taxon>
        <taxon>Bacillati</taxon>
        <taxon>Actinomycetota</taxon>
        <taxon>Thermoleophilia</taxon>
        <taxon>Solirubrobacterales</taxon>
        <taxon>Conexibacteraceae</taxon>
        <taxon>Conexibacter</taxon>
    </lineage>
</organism>
<dbReference type="HOGENOM" id="CLU_743375_0_0_11"/>
<gene>
    <name evidence="1" type="ordered locus">Cwoe_5015</name>
</gene>
<evidence type="ECO:0000313" key="2">
    <source>
        <dbReference type="Proteomes" id="UP000008229"/>
    </source>
</evidence>
<dbReference type="PANTHER" id="PTHR18895">
    <property type="entry name" value="HEMK METHYLTRANSFERASE"/>
    <property type="match status" value="1"/>
</dbReference>
<protein>
    <submittedName>
        <fullName evidence="1">Methyltransferase small</fullName>
    </submittedName>
</protein>
<dbReference type="Proteomes" id="UP000008229">
    <property type="component" value="Chromosome"/>
</dbReference>
<dbReference type="OrthoDB" id="129465at2"/>
<keyword evidence="1" id="KW-0489">Methyltransferase</keyword>
<dbReference type="PANTHER" id="PTHR18895:SF74">
    <property type="entry name" value="MTRF1L RELEASE FACTOR GLUTAMINE METHYLTRANSFERASE"/>
    <property type="match status" value="1"/>
</dbReference>
<name>D3FCD1_CONWI</name>
<dbReference type="CDD" id="cd02440">
    <property type="entry name" value="AdoMet_MTases"/>
    <property type="match status" value="1"/>
</dbReference>
<dbReference type="eggNOG" id="COG2890">
    <property type="taxonomic scope" value="Bacteria"/>
</dbReference>
<dbReference type="Gene3D" id="3.40.50.150">
    <property type="entry name" value="Vaccinia Virus protein VP39"/>
    <property type="match status" value="1"/>
</dbReference>
<dbReference type="GO" id="GO:0032259">
    <property type="term" value="P:methylation"/>
    <property type="evidence" value="ECO:0007669"/>
    <property type="project" value="UniProtKB-KW"/>
</dbReference>
<accession>D3FCD1</accession>
<dbReference type="STRING" id="469383.Cwoe_5015"/>
<keyword evidence="1" id="KW-0808">Transferase</keyword>
<dbReference type="GO" id="GO:0008168">
    <property type="term" value="F:methyltransferase activity"/>
    <property type="evidence" value="ECO:0007669"/>
    <property type="project" value="UniProtKB-KW"/>
</dbReference>
<dbReference type="Pfam" id="PF06325">
    <property type="entry name" value="PrmA"/>
    <property type="match status" value="1"/>
</dbReference>
<dbReference type="AlphaFoldDB" id="D3FCD1"/>
<dbReference type="InterPro" id="IPR050320">
    <property type="entry name" value="N5-glutamine_MTase"/>
</dbReference>